<keyword evidence="2" id="KW-1185">Reference proteome</keyword>
<gene>
    <name evidence="1" type="ORF">AABB81_01070</name>
</gene>
<dbReference type="RefSeq" id="WP_342158016.1">
    <property type="nucleotide sequence ID" value="NZ_JBCDNA010000001.1"/>
</dbReference>
<protein>
    <recommendedName>
        <fullName evidence="3">DNA-directed RNA polymerase subunit omega</fullName>
    </recommendedName>
</protein>
<dbReference type="Proteomes" id="UP001474120">
    <property type="component" value="Unassembled WGS sequence"/>
</dbReference>
<evidence type="ECO:0000313" key="1">
    <source>
        <dbReference type="EMBL" id="MEL4454468.1"/>
    </source>
</evidence>
<reference evidence="1 2" key="1">
    <citation type="submission" date="2024-04" db="EMBL/GenBank/DDBJ databases">
        <title>whole genome sequencing of Lutimonas vermicola strain IMCC1616.</title>
        <authorList>
            <person name="Bae S.S."/>
        </authorList>
    </citation>
    <scope>NUCLEOTIDE SEQUENCE [LARGE SCALE GENOMIC DNA]</scope>
    <source>
        <strain evidence="1 2">IMCC1616</strain>
    </source>
</reference>
<evidence type="ECO:0008006" key="3">
    <source>
        <dbReference type="Google" id="ProtNLM"/>
    </source>
</evidence>
<name>A0ABU9KXC7_9FLAO</name>
<organism evidence="1 2">
    <name type="scientific">Lutimonas vermicola</name>
    <dbReference type="NCBI Taxonomy" id="414288"/>
    <lineage>
        <taxon>Bacteria</taxon>
        <taxon>Pseudomonadati</taxon>
        <taxon>Bacteroidota</taxon>
        <taxon>Flavobacteriia</taxon>
        <taxon>Flavobacteriales</taxon>
        <taxon>Flavobacteriaceae</taxon>
        <taxon>Lutimonas</taxon>
    </lineage>
</organism>
<accession>A0ABU9KXC7</accession>
<dbReference type="EMBL" id="JBCDNA010000001">
    <property type="protein sequence ID" value="MEL4454468.1"/>
    <property type="molecule type" value="Genomic_DNA"/>
</dbReference>
<proteinExistence type="predicted"/>
<evidence type="ECO:0000313" key="2">
    <source>
        <dbReference type="Proteomes" id="UP001474120"/>
    </source>
</evidence>
<sequence length="112" mass="13142">MKDYKNTEAPESTITFDKVKIEEPTHNIYKAISIMSKRAAQVNEDLKSELIDKLEEFATFNDSLEEVFENKEQIEVSRFYERLPKPTSIAVEEWLKGEIYYRTPDTSNDNLD</sequence>
<comment type="caution">
    <text evidence="1">The sequence shown here is derived from an EMBL/GenBank/DDBJ whole genome shotgun (WGS) entry which is preliminary data.</text>
</comment>